<dbReference type="KEGG" id="dja:HY57_13855"/>
<proteinExistence type="predicted"/>
<dbReference type="PATRIC" id="fig|1217721.7.peg.2857"/>
<protein>
    <recommendedName>
        <fullName evidence="3">DUF1330 domain-containing protein</fullName>
    </recommendedName>
</protein>
<dbReference type="InterPro" id="IPR011008">
    <property type="entry name" value="Dimeric_a/b-barrel"/>
</dbReference>
<evidence type="ECO:0000313" key="1">
    <source>
        <dbReference type="EMBL" id="AIF48255.1"/>
    </source>
</evidence>
<dbReference type="EMBL" id="CP008884">
    <property type="protein sequence ID" value="AIF48255.1"/>
    <property type="molecule type" value="Genomic_DNA"/>
</dbReference>
<name>A0A075K2R4_9GAMM</name>
<dbReference type="HOGENOM" id="CLU_131535_0_0_6"/>
<dbReference type="Proteomes" id="UP000027987">
    <property type="component" value="Chromosome"/>
</dbReference>
<evidence type="ECO:0000313" key="2">
    <source>
        <dbReference type="Proteomes" id="UP000027987"/>
    </source>
</evidence>
<dbReference type="Gene3D" id="3.30.70.100">
    <property type="match status" value="1"/>
</dbReference>
<sequence length="149" mass="16233">MTSKAPHLEPTEAAGRAFVRRAVAGSIVMLNLLRFRDIADYTATPELAPASPITGEEAFQRYIAHTLPFLRESGGSIECLGKGGPFLIGPADERWDMAMLVRQHSVESFLGFASHRAYLAGLGHRTAALEDSRLLPLTDANRPFTKEAP</sequence>
<evidence type="ECO:0008006" key="3">
    <source>
        <dbReference type="Google" id="ProtNLM"/>
    </source>
</evidence>
<accession>A0A075K2R4</accession>
<dbReference type="AlphaFoldDB" id="A0A075K2R4"/>
<gene>
    <name evidence="1" type="ORF">HY57_13855</name>
</gene>
<organism evidence="1 2">
    <name type="scientific">Dyella japonica A8</name>
    <dbReference type="NCBI Taxonomy" id="1217721"/>
    <lineage>
        <taxon>Bacteria</taxon>
        <taxon>Pseudomonadati</taxon>
        <taxon>Pseudomonadota</taxon>
        <taxon>Gammaproteobacteria</taxon>
        <taxon>Lysobacterales</taxon>
        <taxon>Rhodanobacteraceae</taxon>
        <taxon>Dyella</taxon>
    </lineage>
</organism>
<reference evidence="1 2" key="1">
    <citation type="submission" date="2014-07" db="EMBL/GenBank/DDBJ databases">
        <title>Complete Genome Sequence of Dyella japonica Strain A8 Isolated from Malaysian Tropical Soil.</title>
        <authorList>
            <person name="Hui R.K.H."/>
            <person name="Chen J.-W."/>
            <person name="Chan K.-G."/>
            <person name="Leung F.C.C."/>
        </authorList>
    </citation>
    <scope>NUCLEOTIDE SEQUENCE [LARGE SCALE GENOMIC DNA]</scope>
    <source>
        <strain evidence="1 2">A8</strain>
    </source>
</reference>
<dbReference type="SUPFAM" id="SSF54909">
    <property type="entry name" value="Dimeric alpha+beta barrel"/>
    <property type="match status" value="1"/>
</dbReference>
<keyword evidence="2" id="KW-1185">Reference proteome</keyword>
<dbReference type="OrthoDB" id="8909581at2"/>